<reference evidence="15 16" key="1">
    <citation type="submission" date="2025-04" db="UniProtKB">
        <authorList>
            <consortium name="RefSeq"/>
        </authorList>
    </citation>
    <scope>IDENTIFICATION</scope>
</reference>
<dbReference type="PROSITE" id="PS50297">
    <property type="entry name" value="ANK_REP_REGION"/>
    <property type="match status" value="1"/>
</dbReference>
<dbReference type="InterPro" id="IPR036770">
    <property type="entry name" value="Ankyrin_rpt-contain_sf"/>
</dbReference>
<dbReference type="GO" id="GO:0070679">
    <property type="term" value="F:inositol 1,4,5 trisphosphate binding"/>
    <property type="evidence" value="ECO:0007669"/>
    <property type="project" value="TreeGrafter"/>
</dbReference>
<feature type="repeat" description="ANK" evidence="10">
    <location>
        <begin position="177"/>
        <end position="209"/>
    </location>
</feature>
<evidence type="ECO:0000256" key="11">
    <source>
        <dbReference type="SAM" id="MobiDB-lite"/>
    </source>
</evidence>
<accession>A0A8B7XWC6</accession>
<feature type="transmembrane region" description="Helical" evidence="12">
    <location>
        <begin position="362"/>
        <end position="381"/>
    </location>
</feature>
<evidence type="ECO:0000259" key="13">
    <source>
        <dbReference type="SMART" id="SM01420"/>
    </source>
</evidence>
<feature type="transmembrane region" description="Helical" evidence="12">
    <location>
        <begin position="486"/>
        <end position="507"/>
    </location>
</feature>
<feature type="region of interest" description="Disordered" evidence="11">
    <location>
        <begin position="523"/>
        <end position="543"/>
    </location>
</feature>
<dbReference type="Pfam" id="PF00023">
    <property type="entry name" value="Ank"/>
    <property type="match status" value="1"/>
</dbReference>
<organism evidence="14 16">
    <name type="scientific">Acanthaster planci</name>
    <name type="common">Crown-of-thorns starfish</name>
    <dbReference type="NCBI Taxonomy" id="133434"/>
    <lineage>
        <taxon>Eukaryota</taxon>
        <taxon>Metazoa</taxon>
        <taxon>Echinodermata</taxon>
        <taxon>Eleutherozoa</taxon>
        <taxon>Asterozoa</taxon>
        <taxon>Asteroidea</taxon>
        <taxon>Valvatacea</taxon>
        <taxon>Valvatida</taxon>
        <taxon>Acanthasteridae</taxon>
        <taxon>Acanthaster</taxon>
    </lineage>
</organism>
<evidence type="ECO:0000256" key="5">
    <source>
        <dbReference type="ARBA" id="ARBA00022989"/>
    </source>
</evidence>
<evidence type="ECO:0000256" key="10">
    <source>
        <dbReference type="PROSITE-ProRule" id="PRU00023"/>
    </source>
</evidence>
<keyword evidence="3 12" id="KW-0812">Transmembrane</keyword>
<dbReference type="Proteomes" id="UP000694845">
    <property type="component" value="Unplaced"/>
</dbReference>
<dbReference type="Gene3D" id="1.25.40.20">
    <property type="entry name" value="Ankyrin repeat-containing domain"/>
    <property type="match status" value="1"/>
</dbReference>
<dbReference type="PRINTS" id="PR01097">
    <property type="entry name" value="TRNSRECEPTRP"/>
</dbReference>
<dbReference type="SMART" id="SM01420">
    <property type="entry name" value="TRP_2"/>
    <property type="match status" value="1"/>
</dbReference>
<evidence type="ECO:0000256" key="9">
    <source>
        <dbReference type="ARBA" id="ARBA00023303"/>
    </source>
</evidence>
<dbReference type="SUPFAM" id="SSF48403">
    <property type="entry name" value="Ankyrin repeat"/>
    <property type="match status" value="1"/>
</dbReference>
<keyword evidence="5 12" id="KW-1133">Transmembrane helix</keyword>
<keyword evidence="9" id="KW-0407">Ion channel</keyword>
<keyword evidence="8 12" id="KW-0472">Membrane</keyword>
<dbReference type="PROSITE" id="PS50088">
    <property type="entry name" value="ANK_REPEAT"/>
    <property type="match status" value="1"/>
</dbReference>
<dbReference type="GO" id="GO:0005886">
    <property type="term" value="C:plasma membrane"/>
    <property type="evidence" value="ECO:0007669"/>
    <property type="project" value="TreeGrafter"/>
</dbReference>
<dbReference type="InterPro" id="IPR013555">
    <property type="entry name" value="TRP_dom"/>
</dbReference>
<feature type="transmembrane region" description="Helical" evidence="12">
    <location>
        <begin position="393"/>
        <end position="413"/>
    </location>
</feature>
<evidence type="ECO:0000256" key="12">
    <source>
        <dbReference type="SAM" id="Phobius"/>
    </source>
</evidence>
<keyword evidence="4" id="KW-0677">Repeat</keyword>
<protein>
    <submittedName>
        <fullName evidence="15 16">Transient receptor potential-gamma protein-like isoform X2</fullName>
    </submittedName>
</protein>
<keyword evidence="6 10" id="KW-0040">ANK repeat</keyword>
<dbReference type="InterPro" id="IPR005821">
    <property type="entry name" value="Ion_trans_dom"/>
</dbReference>
<dbReference type="GO" id="GO:0034703">
    <property type="term" value="C:cation channel complex"/>
    <property type="evidence" value="ECO:0007669"/>
    <property type="project" value="TreeGrafter"/>
</dbReference>
<feature type="region of interest" description="Disordered" evidence="11">
    <location>
        <begin position="1"/>
        <end position="67"/>
    </location>
</feature>
<gene>
    <name evidence="15 16" type="primary">LOC110976316</name>
</gene>
<dbReference type="GO" id="GO:0051480">
    <property type="term" value="P:regulation of cytosolic calcium ion concentration"/>
    <property type="evidence" value="ECO:0007669"/>
    <property type="project" value="TreeGrafter"/>
</dbReference>
<evidence type="ECO:0000256" key="3">
    <source>
        <dbReference type="ARBA" id="ARBA00022692"/>
    </source>
</evidence>
<name>A0A8B7XWC6_ACAPL</name>
<evidence type="ECO:0000313" key="16">
    <source>
        <dbReference type="RefSeq" id="XP_022085173.1"/>
    </source>
</evidence>
<keyword evidence="14" id="KW-1185">Reference proteome</keyword>
<dbReference type="RefSeq" id="XP_022085173.1">
    <property type="nucleotide sequence ID" value="XM_022229481.1"/>
</dbReference>
<feature type="transmembrane region" description="Helical" evidence="12">
    <location>
        <begin position="447"/>
        <end position="466"/>
    </location>
</feature>
<dbReference type="OrthoDB" id="2373987at2759"/>
<dbReference type="InterPro" id="IPR002153">
    <property type="entry name" value="TRPC_channel"/>
</dbReference>
<feature type="transmembrane region" description="Helical" evidence="12">
    <location>
        <begin position="665"/>
        <end position="686"/>
    </location>
</feature>
<evidence type="ECO:0000256" key="2">
    <source>
        <dbReference type="ARBA" id="ARBA00022448"/>
    </source>
</evidence>
<comment type="subcellular location">
    <subcellularLocation>
        <location evidence="1">Membrane</location>
        <topology evidence="1">Multi-pass membrane protein</topology>
    </subcellularLocation>
</comment>
<evidence type="ECO:0000256" key="4">
    <source>
        <dbReference type="ARBA" id="ARBA00022737"/>
    </source>
</evidence>
<dbReference type="Pfam" id="PF08344">
    <property type="entry name" value="TRP_2"/>
    <property type="match status" value="1"/>
</dbReference>
<keyword evidence="7" id="KW-0406">Ion transport</keyword>
<dbReference type="PANTHER" id="PTHR10117:SF54">
    <property type="entry name" value="TRANSIENT RECEPTOR POTENTIAL-GAMMA PROTEIN"/>
    <property type="match status" value="1"/>
</dbReference>
<feature type="domain" description="Transient receptor ion channel" evidence="13">
    <location>
        <begin position="205"/>
        <end position="267"/>
    </location>
</feature>
<dbReference type="AlphaFoldDB" id="A0A8B7XWC6"/>
<evidence type="ECO:0000313" key="15">
    <source>
        <dbReference type="RefSeq" id="XP_022085172.1"/>
    </source>
</evidence>
<dbReference type="GeneID" id="110976316"/>
<feature type="transmembrane region" description="Helical" evidence="12">
    <location>
        <begin position="620"/>
        <end position="644"/>
    </location>
</feature>
<dbReference type="InterPro" id="IPR002110">
    <property type="entry name" value="Ankyrin_rpt"/>
</dbReference>
<dbReference type="GO" id="GO:0015279">
    <property type="term" value="F:store-operated calcium channel activity"/>
    <property type="evidence" value="ECO:0007669"/>
    <property type="project" value="TreeGrafter"/>
</dbReference>
<dbReference type="RefSeq" id="XP_022085172.1">
    <property type="nucleotide sequence ID" value="XM_022229480.1"/>
</dbReference>
<feature type="region of interest" description="Disordered" evidence="11">
    <location>
        <begin position="956"/>
        <end position="1007"/>
    </location>
</feature>
<feature type="compositionally biased region" description="Basic and acidic residues" evidence="11">
    <location>
        <begin position="9"/>
        <end position="31"/>
    </location>
</feature>
<evidence type="ECO:0000313" key="14">
    <source>
        <dbReference type="Proteomes" id="UP000694845"/>
    </source>
</evidence>
<feature type="transmembrane region" description="Helical" evidence="12">
    <location>
        <begin position="736"/>
        <end position="756"/>
    </location>
</feature>
<evidence type="ECO:0000256" key="1">
    <source>
        <dbReference type="ARBA" id="ARBA00004141"/>
    </source>
</evidence>
<dbReference type="PANTHER" id="PTHR10117">
    <property type="entry name" value="TRANSIENT RECEPTOR POTENTIAL CHANNEL"/>
    <property type="match status" value="1"/>
</dbReference>
<proteinExistence type="predicted"/>
<feature type="transmembrane region" description="Helical" evidence="12">
    <location>
        <begin position="706"/>
        <end position="724"/>
    </location>
</feature>
<dbReference type="SMART" id="SM00248">
    <property type="entry name" value="ANK"/>
    <property type="match status" value="2"/>
</dbReference>
<dbReference type="NCBIfam" id="TIGR00870">
    <property type="entry name" value="trp"/>
    <property type="match status" value="1"/>
</dbReference>
<keyword evidence="2" id="KW-0813">Transport</keyword>
<evidence type="ECO:0000256" key="7">
    <source>
        <dbReference type="ARBA" id="ARBA00023065"/>
    </source>
</evidence>
<sequence>MFRMQSLRQQRERQTTRNRLDSIREKEKDGGGHTGEAPVDEEFILRRSSTRRKKETPESPTMQRPNFSDAASVERLFIQAVERGDRKAIIFALENAPDLNINCTDQDDRSALLIAIENGNSDIVQLLLDHNVQLGDCLLRAVDEQFVQGVRLICEHIKKKNIPECLNCKALNGDFHPDVTPLVLAAQHNHYDIIRILLEYGARIKDPRDYSDEAEMHTLENSVGMLNLYKALASQAYISQTSSDPFSTTFELCAKLRKLARTKYEFCDQFQELVRQCEDFSAGLLDHVRDSNEQAFILNHDPYGWSNPSEDLQTCQPNRVKAAIFFEQRKFVAHPHCQQRLIEQWYHGLPGWRDQSSLKSGLIVLLMGIGFPILSLAYIFFPYGRLGRFLRIPYVKFVCHTASQLFFLVLLLYQTIVESTSHPLSALAVSSEEEIVTDSVSTTTTKAQPPSIVMLLIVAWVAGMTWSKCKELWYNGSRFFNNLWNYFDFVTLVLYWTVIALLFMVFFQSQRGTAAHQVVARSQGVNTTDQPTPSADPSLSTSESNNVHIREDLQDMGLTLDDISNKIDGLIADQNAMNSDILNMLTDTLSGKKRTVIPTPPPGNNSEEFARLLWKPYDPILVAEALFALAKVMSFMRMICLTVINRHVGPMQISLGGMMMDIAKFLIIFCFVWFAFSMGMNQLYWYYSKHLVNQPFGSLMESMGTLFWALFGLPDYTIVGLPGINHHFTEGVGHLLYAVYHIIAIVVLLNVLIAMMSNTYTRVEMDADIEWKFSRSKLWMSYFDELGTVPPPLNIIPTPKSIYYFVRWLFCDVCCREDLAKKYKERLRSIVDERQMKFREVSEQVVRRYHFEKRHQEEEDDQANILNELKQDISGFKYDMFEALSEMDKKIREVDAKVNDKDVAEEGGLGTGMFKALQDAMKEPERRDSMISMSSGCSIAMVDMKSARDNTNSEWMEQEDDIELRPLVNSTTANKEEEDQPPNGLAADRLMFIDDDDALGSHRNTEV</sequence>
<evidence type="ECO:0000256" key="8">
    <source>
        <dbReference type="ARBA" id="ARBA00023136"/>
    </source>
</evidence>
<dbReference type="Pfam" id="PF00520">
    <property type="entry name" value="Ion_trans"/>
    <property type="match status" value="1"/>
</dbReference>
<dbReference type="Pfam" id="PF12796">
    <property type="entry name" value="Ank_2"/>
    <property type="match status" value="1"/>
</dbReference>
<evidence type="ECO:0000256" key="6">
    <source>
        <dbReference type="ARBA" id="ARBA00023043"/>
    </source>
</evidence>